<evidence type="ECO:0008006" key="4">
    <source>
        <dbReference type="Google" id="ProtNLM"/>
    </source>
</evidence>
<evidence type="ECO:0000256" key="1">
    <source>
        <dbReference type="RuleBase" id="RU000363"/>
    </source>
</evidence>
<dbReference type="InterPro" id="IPR002347">
    <property type="entry name" value="SDR_fam"/>
</dbReference>
<dbReference type="Pfam" id="PF00106">
    <property type="entry name" value="adh_short"/>
    <property type="match status" value="2"/>
</dbReference>
<accession>A0AAU9LRB6</accession>
<dbReference type="PRINTS" id="PR00080">
    <property type="entry name" value="SDRFAMILY"/>
</dbReference>
<dbReference type="Proteomes" id="UP001157418">
    <property type="component" value="Unassembled WGS sequence"/>
</dbReference>
<dbReference type="EMBL" id="CAKMRJ010000113">
    <property type="protein sequence ID" value="CAH1418508.1"/>
    <property type="molecule type" value="Genomic_DNA"/>
</dbReference>
<dbReference type="InterPro" id="IPR020904">
    <property type="entry name" value="Sc_DH/Rdtase_CS"/>
</dbReference>
<gene>
    <name evidence="2" type="ORF">LVIROSA_LOCUS6097</name>
</gene>
<reference evidence="2 3" key="1">
    <citation type="submission" date="2022-01" db="EMBL/GenBank/DDBJ databases">
        <authorList>
            <person name="Xiong W."/>
            <person name="Schranz E."/>
        </authorList>
    </citation>
    <scope>NUCLEOTIDE SEQUENCE [LARGE SCALE GENOMIC DNA]</scope>
</reference>
<dbReference type="GO" id="GO:0016616">
    <property type="term" value="F:oxidoreductase activity, acting on the CH-OH group of donors, NAD or NADP as acceptor"/>
    <property type="evidence" value="ECO:0007669"/>
    <property type="project" value="UniProtKB-ARBA"/>
</dbReference>
<dbReference type="PANTHER" id="PTHR44375">
    <property type="entry name" value="BETA-KETOACYL-ACP REDUCTASE-LIKE PROTEIN-RELATED"/>
    <property type="match status" value="1"/>
</dbReference>
<dbReference type="SUPFAM" id="SSF51735">
    <property type="entry name" value="NAD(P)-binding Rossmann-fold domains"/>
    <property type="match status" value="2"/>
</dbReference>
<evidence type="ECO:0000313" key="3">
    <source>
        <dbReference type="Proteomes" id="UP001157418"/>
    </source>
</evidence>
<dbReference type="CDD" id="cd05233">
    <property type="entry name" value="SDR_c"/>
    <property type="match status" value="2"/>
</dbReference>
<dbReference type="Gene3D" id="3.40.50.720">
    <property type="entry name" value="NAD(P)-binding Rossmann-like Domain"/>
    <property type="match status" value="2"/>
</dbReference>
<dbReference type="FunFam" id="3.40.50.720:FF:000084">
    <property type="entry name" value="Short-chain dehydrogenase reductase"/>
    <property type="match status" value="1"/>
</dbReference>
<dbReference type="PANTHER" id="PTHR44375:SF15">
    <property type="entry name" value="GLUCOSE_RIBITOL DEHYDROGENASE-RELATED"/>
    <property type="match status" value="1"/>
</dbReference>
<dbReference type="PRINTS" id="PR00081">
    <property type="entry name" value="GDHRDH"/>
</dbReference>
<organism evidence="2 3">
    <name type="scientific">Lactuca virosa</name>
    <dbReference type="NCBI Taxonomy" id="75947"/>
    <lineage>
        <taxon>Eukaryota</taxon>
        <taxon>Viridiplantae</taxon>
        <taxon>Streptophyta</taxon>
        <taxon>Embryophyta</taxon>
        <taxon>Tracheophyta</taxon>
        <taxon>Spermatophyta</taxon>
        <taxon>Magnoliopsida</taxon>
        <taxon>eudicotyledons</taxon>
        <taxon>Gunneridae</taxon>
        <taxon>Pentapetalae</taxon>
        <taxon>asterids</taxon>
        <taxon>campanulids</taxon>
        <taxon>Asterales</taxon>
        <taxon>Asteraceae</taxon>
        <taxon>Cichorioideae</taxon>
        <taxon>Cichorieae</taxon>
        <taxon>Lactucinae</taxon>
        <taxon>Lactuca</taxon>
    </lineage>
</organism>
<name>A0AAU9LRB6_9ASTR</name>
<comment type="caution">
    <text evidence="2">The sequence shown here is derived from an EMBL/GenBank/DDBJ whole genome shotgun (WGS) entry which is preliminary data.</text>
</comment>
<keyword evidence="3" id="KW-1185">Reference proteome</keyword>
<comment type="similarity">
    <text evidence="1">Belongs to the short-chain dehydrogenases/reductases (SDR) family.</text>
</comment>
<sequence length="456" mass="49448">MGVSTQQAASCELEPWRDLRGTIVMVTGASSGIGWEICIDLAKAGCRIIAAARRTDRLKALCDAINNLNIAGTHRSQGRDNDVQAVAVELDVSADGPTIKASVLKAWDAFGRIDALINNAGIRGPVRNPLNLSEEEWDTTFRTNLTGSWLVSKYVGLQMVANNQGGSIINISSTAGLTRGHLPGGLAYASSKSALNTMTKVMAMELGSHKIRVNSISPGIFKSEITEQLLQKKWLKNVVSKTMPLRELGVTDPGLTSLVKYLIHASSDYVTGSLGINEAKMVKCLCGCVTIIRMSSTLSNTGRPFYAFPNKGPRNGFICWVEEANSPVRGALDLSEEDWEKAFKTNVTGSWLVSKYVCRHMIALNQGGSIINMSSCAGLNRTHEKGAVAYISSKAEFNTMTKVMAMELGKHKIRVNSICTGIFKSEITEELLQKKWLKNVTSKIMPLGDFGTTDPP</sequence>
<dbReference type="InterPro" id="IPR036291">
    <property type="entry name" value="NAD(P)-bd_dom_sf"/>
</dbReference>
<evidence type="ECO:0000313" key="2">
    <source>
        <dbReference type="EMBL" id="CAH1418508.1"/>
    </source>
</evidence>
<proteinExistence type="inferred from homology"/>
<dbReference type="PROSITE" id="PS00061">
    <property type="entry name" value="ADH_SHORT"/>
    <property type="match status" value="1"/>
</dbReference>
<dbReference type="AlphaFoldDB" id="A0AAU9LRB6"/>
<protein>
    <recommendedName>
        <fullName evidence="4">3-oxoacyl-[acyl-carrier-protein] reductase</fullName>
    </recommendedName>
</protein>